<comment type="cofactor">
    <cofactor evidence="1 8">
        <name>heme</name>
        <dbReference type="ChEBI" id="CHEBI:30413"/>
    </cofactor>
</comment>
<evidence type="ECO:0000256" key="6">
    <source>
        <dbReference type="ARBA" id="ARBA00023004"/>
    </source>
</evidence>
<feature type="binding site" description="axial binding residue" evidence="8">
    <location>
        <position position="439"/>
    </location>
    <ligand>
        <name>heme</name>
        <dbReference type="ChEBI" id="CHEBI:30413"/>
    </ligand>
    <ligandPart>
        <name>Fe</name>
        <dbReference type="ChEBI" id="CHEBI:18248"/>
    </ligandPart>
</feature>
<dbReference type="InterPro" id="IPR050121">
    <property type="entry name" value="Cytochrome_P450_monoxygenase"/>
</dbReference>
<dbReference type="PRINTS" id="PR00463">
    <property type="entry name" value="EP450I"/>
</dbReference>
<dbReference type="GO" id="GO:0016705">
    <property type="term" value="F:oxidoreductase activity, acting on paired donors, with incorporation or reduction of molecular oxygen"/>
    <property type="evidence" value="ECO:0007669"/>
    <property type="project" value="InterPro"/>
</dbReference>
<sequence>MFAYYALILAFVFWRVAKVVYNLYFHPLAKFPGPKFAAASHLFEFYWSIVRDGELIWEIERMHKKYGPIVRITPHELHICDPAFYGEIYAGNPKRVNGDHRFTRSTGVTESMFAAVDHDLHEARRKPLTKFFSKRSIANIQPIIQDKVERVILRMQEACQAGAPVSLTSLAAAFTADTISHYAYGVSIGCLDDATGRNMLSEATQSVLAMGHWLKFIPVRFTNAKKMPPGLVAHLFPQAAVVLRTHRAISALALGVLNAAEPKAPHENMFAALANPELPAEQRTLGRLEDEGFVVLAAGTETTAYSLSVTMFYLLDNPAIFDSLFADIKAVMPNPTACPPLSVLESLPLLRGVVNEGLRLSLGTLTRHPRVAPDRVLHYKGWAIPPGTPCSMATYFVHTDPELFPDPWKFDPYRWIRAAERGQHLESHLALFLKGNRACLGINMATAEMYMLTANLVRRVQMKLHEDTNIDCVLPAKDHTIVVPKNTSGIKAYVLGINTA</sequence>
<reference evidence="10" key="1">
    <citation type="journal article" date="2023" name="Mol. Phylogenet. Evol.">
        <title>Genome-scale phylogeny and comparative genomics of the fungal order Sordariales.</title>
        <authorList>
            <person name="Hensen N."/>
            <person name="Bonometti L."/>
            <person name="Westerberg I."/>
            <person name="Brannstrom I.O."/>
            <person name="Guillou S."/>
            <person name="Cros-Aarteil S."/>
            <person name="Calhoun S."/>
            <person name="Haridas S."/>
            <person name="Kuo A."/>
            <person name="Mondo S."/>
            <person name="Pangilinan J."/>
            <person name="Riley R."/>
            <person name="LaButti K."/>
            <person name="Andreopoulos B."/>
            <person name="Lipzen A."/>
            <person name="Chen C."/>
            <person name="Yan M."/>
            <person name="Daum C."/>
            <person name="Ng V."/>
            <person name="Clum A."/>
            <person name="Steindorff A."/>
            <person name="Ohm R.A."/>
            <person name="Martin F."/>
            <person name="Silar P."/>
            <person name="Natvig D.O."/>
            <person name="Lalanne C."/>
            <person name="Gautier V."/>
            <person name="Ament-Velasquez S.L."/>
            <person name="Kruys A."/>
            <person name="Hutchinson M.I."/>
            <person name="Powell A.J."/>
            <person name="Barry K."/>
            <person name="Miller A.N."/>
            <person name="Grigoriev I.V."/>
            <person name="Debuchy R."/>
            <person name="Gladieux P."/>
            <person name="Hiltunen Thoren M."/>
            <person name="Johannesson H."/>
        </authorList>
    </citation>
    <scope>NUCLEOTIDE SEQUENCE [LARGE SCALE GENOMIC DNA]</scope>
    <source>
        <strain evidence="10">CBS 340.73</strain>
    </source>
</reference>
<dbReference type="InterPro" id="IPR036396">
    <property type="entry name" value="Cyt_P450_sf"/>
</dbReference>
<evidence type="ECO:0000256" key="2">
    <source>
        <dbReference type="ARBA" id="ARBA00010617"/>
    </source>
</evidence>
<keyword evidence="5" id="KW-0560">Oxidoreductase</keyword>
<evidence type="ECO:0000256" key="5">
    <source>
        <dbReference type="ARBA" id="ARBA00023002"/>
    </source>
</evidence>
<dbReference type="PRINTS" id="PR00385">
    <property type="entry name" value="P450"/>
</dbReference>
<protein>
    <submittedName>
        <fullName evidence="9">Cytochrome P450</fullName>
    </submittedName>
</protein>
<name>A0AAN6S185_9PEZI</name>
<evidence type="ECO:0000256" key="7">
    <source>
        <dbReference type="ARBA" id="ARBA00023033"/>
    </source>
</evidence>
<dbReference type="Pfam" id="PF00067">
    <property type="entry name" value="p450"/>
    <property type="match status" value="1"/>
</dbReference>
<dbReference type="GO" id="GO:0005506">
    <property type="term" value="F:iron ion binding"/>
    <property type="evidence" value="ECO:0007669"/>
    <property type="project" value="InterPro"/>
</dbReference>
<proteinExistence type="inferred from homology"/>
<dbReference type="GO" id="GO:0004497">
    <property type="term" value="F:monooxygenase activity"/>
    <property type="evidence" value="ECO:0007669"/>
    <property type="project" value="UniProtKB-KW"/>
</dbReference>
<dbReference type="SUPFAM" id="SSF48264">
    <property type="entry name" value="Cytochrome P450"/>
    <property type="match status" value="1"/>
</dbReference>
<accession>A0AAN6S185</accession>
<comment type="similarity">
    <text evidence="2">Belongs to the cytochrome P450 family.</text>
</comment>
<keyword evidence="6 8" id="KW-0408">Iron</keyword>
<gene>
    <name evidence="9" type="ORF">QBC46DRAFT_296614</name>
</gene>
<dbReference type="Gene3D" id="1.10.630.10">
    <property type="entry name" value="Cytochrome P450"/>
    <property type="match status" value="1"/>
</dbReference>
<dbReference type="EMBL" id="MU853890">
    <property type="protein sequence ID" value="KAK3936258.1"/>
    <property type="molecule type" value="Genomic_DNA"/>
</dbReference>
<dbReference type="PANTHER" id="PTHR24305:SF157">
    <property type="entry name" value="N-ACETYLTRYPTOPHAN 6-HYDROXYLASE IVOC-RELATED"/>
    <property type="match status" value="1"/>
</dbReference>
<dbReference type="InterPro" id="IPR001128">
    <property type="entry name" value="Cyt_P450"/>
</dbReference>
<dbReference type="CDD" id="cd11062">
    <property type="entry name" value="CYP58-like"/>
    <property type="match status" value="1"/>
</dbReference>
<dbReference type="Proteomes" id="UP001303473">
    <property type="component" value="Unassembled WGS sequence"/>
</dbReference>
<keyword evidence="3 8" id="KW-0349">Heme</keyword>
<evidence type="ECO:0000256" key="1">
    <source>
        <dbReference type="ARBA" id="ARBA00001971"/>
    </source>
</evidence>
<evidence type="ECO:0000313" key="10">
    <source>
        <dbReference type="Proteomes" id="UP001303473"/>
    </source>
</evidence>
<dbReference type="GO" id="GO:0020037">
    <property type="term" value="F:heme binding"/>
    <property type="evidence" value="ECO:0007669"/>
    <property type="project" value="InterPro"/>
</dbReference>
<keyword evidence="7" id="KW-0503">Monooxygenase</keyword>
<organism evidence="9 10">
    <name type="scientific">Diplogelasinospora grovesii</name>
    <dbReference type="NCBI Taxonomy" id="303347"/>
    <lineage>
        <taxon>Eukaryota</taxon>
        <taxon>Fungi</taxon>
        <taxon>Dikarya</taxon>
        <taxon>Ascomycota</taxon>
        <taxon>Pezizomycotina</taxon>
        <taxon>Sordariomycetes</taxon>
        <taxon>Sordariomycetidae</taxon>
        <taxon>Sordariales</taxon>
        <taxon>Diplogelasinosporaceae</taxon>
        <taxon>Diplogelasinospora</taxon>
    </lineage>
</organism>
<evidence type="ECO:0000256" key="4">
    <source>
        <dbReference type="ARBA" id="ARBA00022723"/>
    </source>
</evidence>
<dbReference type="PANTHER" id="PTHR24305">
    <property type="entry name" value="CYTOCHROME P450"/>
    <property type="match status" value="1"/>
</dbReference>
<comment type="caution">
    <text evidence="9">The sequence shown here is derived from an EMBL/GenBank/DDBJ whole genome shotgun (WGS) entry which is preliminary data.</text>
</comment>
<evidence type="ECO:0000313" key="9">
    <source>
        <dbReference type="EMBL" id="KAK3936258.1"/>
    </source>
</evidence>
<dbReference type="AlphaFoldDB" id="A0AAN6S185"/>
<evidence type="ECO:0000256" key="3">
    <source>
        <dbReference type="ARBA" id="ARBA00022617"/>
    </source>
</evidence>
<evidence type="ECO:0000256" key="8">
    <source>
        <dbReference type="PIRSR" id="PIRSR602401-1"/>
    </source>
</evidence>
<keyword evidence="4 8" id="KW-0479">Metal-binding</keyword>
<keyword evidence="10" id="KW-1185">Reference proteome</keyword>
<dbReference type="InterPro" id="IPR002401">
    <property type="entry name" value="Cyt_P450_E_grp-I"/>
</dbReference>